<dbReference type="InParanoid" id="A0A067M3Y9"/>
<keyword evidence="1" id="KW-0472">Membrane</keyword>
<evidence type="ECO:0000256" key="1">
    <source>
        <dbReference type="SAM" id="Phobius"/>
    </source>
</evidence>
<protein>
    <submittedName>
        <fullName evidence="2">Uncharacterized protein</fullName>
    </submittedName>
</protein>
<name>A0A067M3Y9_BOTB1</name>
<accession>A0A067M3Y9</accession>
<dbReference type="AlphaFoldDB" id="A0A067M3Y9"/>
<sequence>MSAKSKLAKVKVSITREAVAFQESHEGNAYDHRSSAKLSVVWTTLEVRKGSFSMFAAQDRLPPGRIVTPIDQWISGPSRIQGAIQARFTRVLPYFVGLSVLQVFSYLGCARRM</sequence>
<reference evidence="3" key="1">
    <citation type="journal article" date="2014" name="Proc. Natl. Acad. Sci. U.S.A.">
        <title>Extensive sampling of basidiomycete genomes demonstrates inadequacy of the white-rot/brown-rot paradigm for wood decay fungi.</title>
        <authorList>
            <person name="Riley R."/>
            <person name="Salamov A.A."/>
            <person name="Brown D.W."/>
            <person name="Nagy L.G."/>
            <person name="Floudas D."/>
            <person name="Held B.W."/>
            <person name="Levasseur A."/>
            <person name="Lombard V."/>
            <person name="Morin E."/>
            <person name="Otillar R."/>
            <person name="Lindquist E.A."/>
            <person name="Sun H."/>
            <person name="LaButti K.M."/>
            <person name="Schmutz J."/>
            <person name="Jabbour D."/>
            <person name="Luo H."/>
            <person name="Baker S.E."/>
            <person name="Pisabarro A.G."/>
            <person name="Walton J.D."/>
            <person name="Blanchette R.A."/>
            <person name="Henrissat B."/>
            <person name="Martin F."/>
            <person name="Cullen D."/>
            <person name="Hibbett D.S."/>
            <person name="Grigoriev I.V."/>
        </authorList>
    </citation>
    <scope>NUCLEOTIDE SEQUENCE [LARGE SCALE GENOMIC DNA]</scope>
    <source>
        <strain evidence="3">FD-172 SS1</strain>
    </source>
</reference>
<keyword evidence="1" id="KW-0812">Transmembrane</keyword>
<dbReference type="EMBL" id="KL198069">
    <property type="protein sequence ID" value="KDQ10269.1"/>
    <property type="molecule type" value="Genomic_DNA"/>
</dbReference>
<gene>
    <name evidence="2" type="ORF">BOTBODRAFT_36381</name>
</gene>
<feature type="transmembrane region" description="Helical" evidence="1">
    <location>
        <begin position="91"/>
        <end position="109"/>
    </location>
</feature>
<evidence type="ECO:0000313" key="3">
    <source>
        <dbReference type="Proteomes" id="UP000027195"/>
    </source>
</evidence>
<evidence type="ECO:0000313" key="2">
    <source>
        <dbReference type="EMBL" id="KDQ10269.1"/>
    </source>
</evidence>
<keyword evidence="1" id="KW-1133">Transmembrane helix</keyword>
<dbReference type="Proteomes" id="UP000027195">
    <property type="component" value="Unassembled WGS sequence"/>
</dbReference>
<proteinExistence type="predicted"/>
<dbReference type="HOGENOM" id="CLU_2133113_0_0_1"/>
<organism evidence="2 3">
    <name type="scientific">Botryobasidium botryosum (strain FD-172 SS1)</name>
    <dbReference type="NCBI Taxonomy" id="930990"/>
    <lineage>
        <taxon>Eukaryota</taxon>
        <taxon>Fungi</taxon>
        <taxon>Dikarya</taxon>
        <taxon>Basidiomycota</taxon>
        <taxon>Agaricomycotina</taxon>
        <taxon>Agaricomycetes</taxon>
        <taxon>Cantharellales</taxon>
        <taxon>Botryobasidiaceae</taxon>
        <taxon>Botryobasidium</taxon>
    </lineage>
</organism>
<keyword evidence="3" id="KW-1185">Reference proteome</keyword>